<organism evidence="2 3">
    <name type="scientific">Porphyra umbilicalis</name>
    <name type="common">Purple laver</name>
    <name type="synonym">Red alga</name>
    <dbReference type="NCBI Taxonomy" id="2786"/>
    <lineage>
        <taxon>Eukaryota</taxon>
        <taxon>Rhodophyta</taxon>
        <taxon>Bangiophyceae</taxon>
        <taxon>Bangiales</taxon>
        <taxon>Bangiaceae</taxon>
        <taxon>Porphyra</taxon>
    </lineage>
</organism>
<evidence type="ECO:0000313" key="3">
    <source>
        <dbReference type="Proteomes" id="UP000218209"/>
    </source>
</evidence>
<accession>A0A1X6NNX1</accession>
<evidence type="ECO:0000256" key="1">
    <source>
        <dbReference type="SAM" id="SignalP"/>
    </source>
</evidence>
<dbReference type="Proteomes" id="UP000218209">
    <property type="component" value="Unassembled WGS sequence"/>
</dbReference>
<feature type="signal peptide" evidence="1">
    <location>
        <begin position="1"/>
        <end position="20"/>
    </location>
</feature>
<dbReference type="AlphaFoldDB" id="A0A1X6NNX1"/>
<sequence>MGLVLFSLIVFFWCVAAVAAVQWSCSGSRWVLSLLRVVNLEVRLVVHRCCLRPALLEGLLLHHPLVDKSIRRAAFRVQQPPVTAPPSCTARTLEGWRFAAANDDVRPLQTRQMQTQSRFARSVPRQRSHATRMQLTAASV</sequence>
<reference evidence="2 3" key="1">
    <citation type="submission" date="2017-03" db="EMBL/GenBank/DDBJ databases">
        <title>WGS assembly of Porphyra umbilicalis.</title>
        <authorList>
            <person name="Brawley S.H."/>
            <person name="Blouin N.A."/>
            <person name="Ficko-Blean E."/>
            <person name="Wheeler G.L."/>
            <person name="Lohr M."/>
            <person name="Goodson H.V."/>
            <person name="Jenkins J.W."/>
            <person name="Blaby-Haas C.E."/>
            <person name="Helliwell K.E."/>
            <person name="Chan C."/>
            <person name="Marriage T."/>
            <person name="Bhattacharya D."/>
            <person name="Klein A.S."/>
            <person name="Badis Y."/>
            <person name="Brodie J."/>
            <person name="Cao Y."/>
            <person name="Collen J."/>
            <person name="Dittami S.M."/>
            <person name="Gachon C.M."/>
            <person name="Green B.R."/>
            <person name="Karpowicz S."/>
            <person name="Kim J.W."/>
            <person name="Kudahl U."/>
            <person name="Lin S."/>
            <person name="Michel G."/>
            <person name="Mittag M."/>
            <person name="Olson B.J."/>
            <person name="Pangilinan J."/>
            <person name="Peng Y."/>
            <person name="Qiu H."/>
            <person name="Shu S."/>
            <person name="Singer J.T."/>
            <person name="Smith A.G."/>
            <person name="Sprecher B.N."/>
            <person name="Wagner V."/>
            <person name="Wang W."/>
            <person name="Wang Z.-Y."/>
            <person name="Yan J."/>
            <person name="Yarish C."/>
            <person name="Zoeuner-Riek S."/>
            <person name="Zhuang Y."/>
            <person name="Zou Y."/>
            <person name="Lindquist E.A."/>
            <person name="Grimwood J."/>
            <person name="Barry K."/>
            <person name="Rokhsar D.S."/>
            <person name="Schmutz J."/>
            <person name="Stiller J.W."/>
            <person name="Grossman A.R."/>
            <person name="Prochnik S.E."/>
        </authorList>
    </citation>
    <scope>NUCLEOTIDE SEQUENCE [LARGE SCALE GENOMIC DNA]</scope>
    <source>
        <strain evidence="2">4086291</strain>
    </source>
</reference>
<keyword evidence="3" id="KW-1185">Reference proteome</keyword>
<protein>
    <recommendedName>
        <fullName evidence="4">Secreted protein</fullName>
    </recommendedName>
</protein>
<gene>
    <name evidence="2" type="ORF">BU14_0818s0001</name>
</gene>
<proteinExistence type="predicted"/>
<evidence type="ECO:0008006" key="4">
    <source>
        <dbReference type="Google" id="ProtNLM"/>
    </source>
</evidence>
<dbReference type="EMBL" id="KV919281">
    <property type="protein sequence ID" value="OSX70272.1"/>
    <property type="molecule type" value="Genomic_DNA"/>
</dbReference>
<keyword evidence="1" id="KW-0732">Signal</keyword>
<feature type="chain" id="PRO_5012462650" description="Secreted protein" evidence="1">
    <location>
        <begin position="21"/>
        <end position="140"/>
    </location>
</feature>
<name>A0A1X6NNX1_PORUM</name>
<evidence type="ECO:0000313" key="2">
    <source>
        <dbReference type="EMBL" id="OSX70272.1"/>
    </source>
</evidence>